<protein>
    <submittedName>
        <fullName evidence="3">F-box family protein</fullName>
    </submittedName>
</protein>
<keyword evidence="4" id="KW-1185">Reference proteome</keyword>
<dbReference type="HOGENOM" id="CLU_063782_0_0_1"/>
<dbReference type="InParanoid" id="A0A061EZ38"/>
<dbReference type="Proteomes" id="UP000026915">
    <property type="component" value="Chromosome 5"/>
</dbReference>
<evidence type="ECO:0000259" key="1">
    <source>
        <dbReference type="Pfam" id="PF00646"/>
    </source>
</evidence>
<evidence type="ECO:0000259" key="2">
    <source>
        <dbReference type="Pfam" id="PF03478"/>
    </source>
</evidence>
<proteinExistence type="predicted"/>
<feature type="domain" description="KIB1-4 beta-propeller" evidence="2">
    <location>
        <begin position="87"/>
        <end position="317"/>
    </location>
</feature>
<name>A0A061EZ38_THECC</name>
<dbReference type="InterPro" id="IPR036047">
    <property type="entry name" value="F-box-like_dom_sf"/>
</dbReference>
<evidence type="ECO:0000313" key="4">
    <source>
        <dbReference type="Proteomes" id="UP000026915"/>
    </source>
</evidence>
<dbReference type="InterPro" id="IPR005174">
    <property type="entry name" value="KIB1-4_b-propeller"/>
</dbReference>
<reference evidence="3 4" key="1">
    <citation type="journal article" date="2013" name="Genome Biol.">
        <title>The genome sequence of the most widely cultivated cacao type and its use to identify candidate genes regulating pod color.</title>
        <authorList>
            <person name="Motamayor J.C."/>
            <person name="Mockaitis K."/>
            <person name="Schmutz J."/>
            <person name="Haiminen N."/>
            <person name="Iii D.L."/>
            <person name="Cornejo O."/>
            <person name="Findley S.D."/>
            <person name="Zheng P."/>
            <person name="Utro F."/>
            <person name="Royaert S."/>
            <person name="Saski C."/>
            <person name="Jenkins J."/>
            <person name="Podicheti R."/>
            <person name="Zhao M."/>
            <person name="Scheffler B.E."/>
            <person name="Stack J.C."/>
            <person name="Feltus F.A."/>
            <person name="Mustiga G.M."/>
            <person name="Amores F."/>
            <person name="Phillips W."/>
            <person name="Marelli J.P."/>
            <person name="May G.D."/>
            <person name="Shapiro H."/>
            <person name="Ma J."/>
            <person name="Bustamante C.D."/>
            <person name="Schnell R.J."/>
            <person name="Main D."/>
            <person name="Gilbert D."/>
            <person name="Parida L."/>
            <person name="Kuhn D.N."/>
        </authorList>
    </citation>
    <scope>NUCLEOTIDE SEQUENCE [LARGE SCALE GENOMIC DNA]</scope>
    <source>
        <strain evidence="4">cv. Matina 1-6</strain>
    </source>
</reference>
<dbReference type="Pfam" id="PF03478">
    <property type="entry name" value="Beta-prop_KIB1-4"/>
    <property type="match status" value="1"/>
</dbReference>
<dbReference type="InterPro" id="IPR001810">
    <property type="entry name" value="F-box_dom"/>
</dbReference>
<accession>A0A061EZ38</accession>
<dbReference type="Gene3D" id="1.20.1280.50">
    <property type="match status" value="1"/>
</dbReference>
<dbReference type="OMA" id="PFANQRI"/>
<dbReference type="Gramene" id="EOY10061">
    <property type="protein sequence ID" value="EOY10061"/>
    <property type="gene ID" value="TCM_025450"/>
</dbReference>
<dbReference type="SUPFAM" id="SSF81383">
    <property type="entry name" value="F-box domain"/>
    <property type="match status" value="1"/>
</dbReference>
<dbReference type="Pfam" id="PF00646">
    <property type="entry name" value="F-box"/>
    <property type="match status" value="1"/>
</dbReference>
<dbReference type="STRING" id="3641.A0A061EZ38"/>
<feature type="domain" description="F-box" evidence="1">
    <location>
        <begin position="18"/>
        <end position="52"/>
    </location>
</feature>
<dbReference type="eggNOG" id="ENOG502S177">
    <property type="taxonomic scope" value="Eukaryota"/>
</dbReference>
<gene>
    <name evidence="3" type="ORF">TCM_025450</name>
</gene>
<sequence length="362" mass="41732">MENQDLTPPDEEKVEDMWSSLPPDLLSLIPSNLYAGDNAMFRAVCKTWRSITMAPPLPLPSPFDHADSLFPWLFHIPKSNNGRGKFFHPISNYTCEIDLPAQLVGAVIHFSKYGWLLMARHRVHPFLFNPLTKEIIELPELPLDGIEYVRLMFFTSAPSPDCLVVVMNCRPQGHVWILKLGEGEWEFHYIVRENFDWTACNPILHKGLYYSLDCDGNLGVFALEDIDNSWVTYEMKFPWSHFNSIVQAFLVENEGELLAIFIKKNGQKIHVFKLHPTRNIWEPVPSLGDNMLFVSPGASFSKKALVRGTRNKIYGPNFWDKNGLFCFYSLTTAKYHSFFDNLSSKDSYNTKFLQNCSWFISM</sequence>
<dbReference type="PANTHER" id="PTHR33127:SF5">
    <property type="entry name" value="TRANSMEMBRANE PROTEIN"/>
    <property type="match status" value="1"/>
</dbReference>
<organism evidence="3 4">
    <name type="scientific">Theobroma cacao</name>
    <name type="common">Cacao</name>
    <name type="synonym">Cocoa</name>
    <dbReference type="NCBI Taxonomy" id="3641"/>
    <lineage>
        <taxon>Eukaryota</taxon>
        <taxon>Viridiplantae</taxon>
        <taxon>Streptophyta</taxon>
        <taxon>Embryophyta</taxon>
        <taxon>Tracheophyta</taxon>
        <taxon>Spermatophyta</taxon>
        <taxon>Magnoliopsida</taxon>
        <taxon>eudicotyledons</taxon>
        <taxon>Gunneridae</taxon>
        <taxon>Pentapetalae</taxon>
        <taxon>rosids</taxon>
        <taxon>malvids</taxon>
        <taxon>Malvales</taxon>
        <taxon>Malvaceae</taxon>
        <taxon>Byttnerioideae</taxon>
        <taxon>Theobroma</taxon>
    </lineage>
</organism>
<dbReference type="PANTHER" id="PTHR33127">
    <property type="entry name" value="TRANSMEMBRANE PROTEIN"/>
    <property type="match status" value="1"/>
</dbReference>
<dbReference type="AlphaFoldDB" id="A0A061EZ38"/>
<evidence type="ECO:0000313" key="3">
    <source>
        <dbReference type="EMBL" id="EOY10061.1"/>
    </source>
</evidence>
<dbReference type="EMBL" id="CM001883">
    <property type="protein sequence ID" value="EOY10061.1"/>
    <property type="molecule type" value="Genomic_DNA"/>
</dbReference>